<feature type="signal peptide" evidence="1">
    <location>
        <begin position="1"/>
        <end position="19"/>
    </location>
</feature>
<evidence type="ECO:0000256" key="1">
    <source>
        <dbReference type="SAM" id="SignalP"/>
    </source>
</evidence>
<dbReference type="InterPro" id="IPR032466">
    <property type="entry name" value="Metal_Hydrolase"/>
</dbReference>
<keyword evidence="3" id="KW-0378">Hydrolase</keyword>
<dbReference type="OrthoDB" id="3982782at2"/>
<accession>A0A562ZVM2</accession>
<keyword evidence="4" id="KW-1185">Reference proteome</keyword>
<feature type="chain" id="PRO_5021776539" evidence="1">
    <location>
        <begin position="20"/>
        <end position="288"/>
    </location>
</feature>
<proteinExistence type="predicted"/>
<dbReference type="Gene3D" id="3.20.20.140">
    <property type="entry name" value="Metal-dependent hydrolases"/>
    <property type="match status" value="1"/>
</dbReference>
<name>A0A562ZVM2_9BURK</name>
<dbReference type="Pfam" id="PF04909">
    <property type="entry name" value="Amidohydro_2"/>
    <property type="match status" value="1"/>
</dbReference>
<evidence type="ECO:0000313" key="4">
    <source>
        <dbReference type="Proteomes" id="UP000318199"/>
    </source>
</evidence>
<keyword evidence="1" id="KW-0732">Signal</keyword>
<dbReference type="EMBL" id="VOBQ01000004">
    <property type="protein sequence ID" value="TWO72421.1"/>
    <property type="molecule type" value="Genomic_DNA"/>
</dbReference>
<evidence type="ECO:0000313" key="3">
    <source>
        <dbReference type="EMBL" id="TWO72421.1"/>
    </source>
</evidence>
<protein>
    <submittedName>
        <fullName evidence="3">Amidohydrolase family protein</fullName>
    </submittedName>
</protein>
<sequence>MRSLFIAFGLAGAAWCAAAQNIPFVDAHAHLNDAAMQLELMDRHGASHAVVFWGGRSDNASVLGAAREHAPRLIPFASISPERTAYGPLWRADDTRLLDELDALLATGQYRGIGELSVAHFPAAGFPETDYPLGGAMMGGILALARKHKLPVMLHVEITRLAELDALLERHREVTVIWAHGGYTPLFLARRMLERHPNLVYELSARTWAHHPRSPEYTLLRDGAAVWPEWLALVEAQPQRFIVGTDASGRSRANDAMKFESVQNFLRQLSPRARELVGRRNLLQLVGL</sequence>
<comment type="caution">
    <text evidence="3">The sequence shown here is derived from an EMBL/GenBank/DDBJ whole genome shotgun (WGS) entry which is preliminary data.</text>
</comment>
<reference evidence="3 4" key="1">
    <citation type="submission" date="2019-07" db="EMBL/GenBank/DDBJ databases">
        <title>Caenimonas sedimenti sp. nov., isolated from activated sludge.</title>
        <authorList>
            <person name="Xu J."/>
        </authorList>
    </citation>
    <scope>NUCLEOTIDE SEQUENCE [LARGE SCALE GENOMIC DNA]</scope>
    <source>
        <strain evidence="3 4">HX-9-20</strain>
    </source>
</reference>
<evidence type="ECO:0000259" key="2">
    <source>
        <dbReference type="Pfam" id="PF04909"/>
    </source>
</evidence>
<dbReference type="GO" id="GO:0016787">
    <property type="term" value="F:hydrolase activity"/>
    <property type="evidence" value="ECO:0007669"/>
    <property type="project" value="UniProtKB-KW"/>
</dbReference>
<dbReference type="Proteomes" id="UP000318199">
    <property type="component" value="Unassembled WGS sequence"/>
</dbReference>
<feature type="domain" description="Amidohydrolase-related" evidence="2">
    <location>
        <begin position="26"/>
        <end position="281"/>
    </location>
</feature>
<dbReference type="RefSeq" id="WP_145892245.1">
    <property type="nucleotide sequence ID" value="NZ_VOBQ01000004.1"/>
</dbReference>
<gene>
    <name evidence="3" type="ORF">FN976_06890</name>
</gene>
<dbReference type="SUPFAM" id="SSF51556">
    <property type="entry name" value="Metallo-dependent hydrolases"/>
    <property type="match status" value="1"/>
</dbReference>
<dbReference type="AlphaFoldDB" id="A0A562ZVM2"/>
<organism evidence="3 4">
    <name type="scientific">Caenimonas sedimenti</name>
    <dbReference type="NCBI Taxonomy" id="2596921"/>
    <lineage>
        <taxon>Bacteria</taxon>
        <taxon>Pseudomonadati</taxon>
        <taxon>Pseudomonadota</taxon>
        <taxon>Betaproteobacteria</taxon>
        <taxon>Burkholderiales</taxon>
        <taxon>Comamonadaceae</taxon>
        <taxon>Caenimonas</taxon>
    </lineage>
</organism>
<dbReference type="InterPro" id="IPR006680">
    <property type="entry name" value="Amidohydro-rel"/>
</dbReference>